<evidence type="ECO:0000256" key="8">
    <source>
        <dbReference type="ARBA" id="ARBA00023163"/>
    </source>
</evidence>
<dbReference type="Pfam" id="PF00072">
    <property type="entry name" value="Response_reg"/>
    <property type="match status" value="1"/>
</dbReference>
<dbReference type="InterPro" id="IPR018060">
    <property type="entry name" value="HTH_AraC"/>
</dbReference>
<gene>
    <name evidence="13" type="ORF">HHT355_0302</name>
</gene>
<evidence type="ECO:0000256" key="3">
    <source>
        <dbReference type="ARBA" id="ARBA00022490"/>
    </source>
</evidence>
<dbReference type="PRINTS" id="PR00032">
    <property type="entry name" value="HTHARAC"/>
</dbReference>
<evidence type="ECO:0000256" key="2">
    <source>
        <dbReference type="ARBA" id="ARBA00018672"/>
    </source>
</evidence>
<dbReference type="Gene3D" id="1.10.10.60">
    <property type="entry name" value="Homeodomain-like"/>
    <property type="match status" value="2"/>
</dbReference>
<evidence type="ECO:0000256" key="10">
    <source>
        <dbReference type="PROSITE-ProRule" id="PRU00169"/>
    </source>
</evidence>
<protein>
    <recommendedName>
        <fullName evidence="2">Stage 0 sporulation protein A homolog</fullName>
    </recommendedName>
</protein>
<dbReference type="InterPro" id="IPR011006">
    <property type="entry name" value="CheY-like_superfamily"/>
</dbReference>
<dbReference type="GO" id="GO:0000160">
    <property type="term" value="P:phosphorelay signal transduction system"/>
    <property type="evidence" value="ECO:0007669"/>
    <property type="project" value="UniProtKB-KW"/>
</dbReference>
<evidence type="ECO:0000256" key="7">
    <source>
        <dbReference type="ARBA" id="ARBA00023125"/>
    </source>
</evidence>
<sequence>MFNVQIVDDEPIVRMGLKKLIPWEKYGFKVVCEAQNGIEALKQLENNKIDLTVTDIEMPIMNGIEFIKKVNEKKYKPHIVILTAYEEFEYAKTAIDYGVMGYIIKPIIESQICEMLEQIREKLTITVNRDFDSELDRKLIEAVIKNDDAAFQIMEEIIEEEKKYGEKDISGTCYRFFYILESIIDKVNKKFSNLNKIEKLNVYFNLKKERYITKEDILLEFKQEITRIFKLLQKNYLIYDNNIIRLACNYVIEHIDEKIGLAEVSDALGISKNYLCSLFKQETGENFLNYVTRMKMERAKYLLKEKDMKIYEVSNFLGYSDTAYFAKLFRKYCNMTPYEYKKSECEYYEMVE</sequence>
<dbReference type="EMBL" id="CVTD020000008">
    <property type="protein sequence ID" value="CRZ33512.1"/>
    <property type="molecule type" value="Genomic_DNA"/>
</dbReference>
<dbReference type="SUPFAM" id="SSF52172">
    <property type="entry name" value="CheY-like"/>
    <property type="match status" value="1"/>
</dbReference>
<keyword evidence="14" id="KW-1185">Reference proteome</keyword>
<accession>A0A0H5SDR1</accession>
<dbReference type="InterPro" id="IPR020449">
    <property type="entry name" value="Tscrpt_reg_AraC-type_HTH"/>
</dbReference>
<dbReference type="RefSeq" id="WP_103201689.1">
    <property type="nucleotide sequence ID" value="NZ_CVTD020000008.1"/>
</dbReference>
<evidence type="ECO:0000259" key="12">
    <source>
        <dbReference type="PROSITE" id="PS50110"/>
    </source>
</evidence>
<dbReference type="GO" id="GO:0043565">
    <property type="term" value="F:sequence-specific DNA binding"/>
    <property type="evidence" value="ECO:0007669"/>
    <property type="project" value="InterPro"/>
</dbReference>
<feature type="modified residue" description="4-aspartylphosphate" evidence="10">
    <location>
        <position position="55"/>
    </location>
</feature>
<dbReference type="Proteomes" id="UP000236497">
    <property type="component" value="Unassembled WGS sequence"/>
</dbReference>
<evidence type="ECO:0000313" key="14">
    <source>
        <dbReference type="Proteomes" id="UP000236497"/>
    </source>
</evidence>
<keyword evidence="4 10" id="KW-0597">Phosphoprotein</keyword>
<keyword evidence="3" id="KW-0963">Cytoplasm</keyword>
<dbReference type="AlphaFoldDB" id="A0A0H5SDR1"/>
<evidence type="ECO:0000256" key="9">
    <source>
        <dbReference type="ARBA" id="ARBA00024867"/>
    </source>
</evidence>
<dbReference type="InterPro" id="IPR009057">
    <property type="entry name" value="Homeodomain-like_sf"/>
</dbReference>
<reference evidence="13 14" key="1">
    <citation type="submission" date="2015-06" db="EMBL/GenBank/DDBJ databases">
        <authorList>
            <person name="Wibberg Daniel"/>
        </authorList>
    </citation>
    <scope>NUCLEOTIDE SEQUENCE [LARGE SCALE GENOMIC DNA]</scope>
    <source>
        <strain evidence="13 14">T3/55T</strain>
    </source>
</reference>
<dbReference type="OrthoDB" id="1769137at2"/>
<comment type="subcellular location">
    <subcellularLocation>
        <location evidence="1">Cytoplasm</location>
    </subcellularLocation>
</comment>
<dbReference type="InterPro" id="IPR001789">
    <property type="entry name" value="Sig_transdc_resp-reg_receiver"/>
</dbReference>
<evidence type="ECO:0000313" key="13">
    <source>
        <dbReference type="EMBL" id="CRZ33512.1"/>
    </source>
</evidence>
<evidence type="ECO:0000259" key="11">
    <source>
        <dbReference type="PROSITE" id="PS01124"/>
    </source>
</evidence>
<dbReference type="Gene3D" id="3.40.50.2300">
    <property type="match status" value="1"/>
</dbReference>
<dbReference type="InterPro" id="IPR051552">
    <property type="entry name" value="HptR"/>
</dbReference>
<evidence type="ECO:0000256" key="1">
    <source>
        <dbReference type="ARBA" id="ARBA00004496"/>
    </source>
</evidence>
<dbReference type="GO" id="GO:0005737">
    <property type="term" value="C:cytoplasm"/>
    <property type="evidence" value="ECO:0007669"/>
    <property type="project" value="UniProtKB-SubCell"/>
</dbReference>
<dbReference type="SMART" id="SM00448">
    <property type="entry name" value="REC"/>
    <property type="match status" value="1"/>
</dbReference>
<keyword evidence="7" id="KW-0238">DNA-binding</keyword>
<comment type="function">
    <text evidence="9">May play the central regulatory role in sporulation. It may be an element of the effector pathway responsible for the activation of sporulation genes in response to nutritional stress. Spo0A may act in concert with spo0H (a sigma factor) to control the expression of some genes that are critical to the sporulation process.</text>
</comment>
<dbReference type="PROSITE" id="PS01124">
    <property type="entry name" value="HTH_ARAC_FAMILY_2"/>
    <property type="match status" value="1"/>
</dbReference>
<evidence type="ECO:0000256" key="6">
    <source>
        <dbReference type="ARBA" id="ARBA00023015"/>
    </source>
</evidence>
<keyword evidence="5" id="KW-0902">Two-component regulatory system</keyword>
<feature type="domain" description="Response regulatory" evidence="12">
    <location>
        <begin position="3"/>
        <end position="120"/>
    </location>
</feature>
<dbReference type="CDD" id="cd17536">
    <property type="entry name" value="REC_YesN-like"/>
    <property type="match status" value="1"/>
</dbReference>
<keyword evidence="8" id="KW-0804">Transcription</keyword>
<name>A0A0H5SDR1_HERHM</name>
<dbReference type="GO" id="GO:0003700">
    <property type="term" value="F:DNA-binding transcription factor activity"/>
    <property type="evidence" value="ECO:0007669"/>
    <property type="project" value="InterPro"/>
</dbReference>
<feature type="domain" description="HTH araC/xylS-type" evidence="11">
    <location>
        <begin position="245"/>
        <end position="343"/>
    </location>
</feature>
<dbReference type="SMART" id="SM00342">
    <property type="entry name" value="HTH_ARAC"/>
    <property type="match status" value="1"/>
</dbReference>
<dbReference type="PANTHER" id="PTHR42713">
    <property type="entry name" value="HISTIDINE KINASE-RELATED"/>
    <property type="match status" value="1"/>
</dbReference>
<evidence type="ECO:0000256" key="4">
    <source>
        <dbReference type="ARBA" id="ARBA00022553"/>
    </source>
</evidence>
<dbReference type="Pfam" id="PF12833">
    <property type="entry name" value="HTH_18"/>
    <property type="match status" value="1"/>
</dbReference>
<organism evidence="13 14">
    <name type="scientific">Herbinix hemicellulosilytica</name>
    <dbReference type="NCBI Taxonomy" id="1564487"/>
    <lineage>
        <taxon>Bacteria</taxon>
        <taxon>Bacillati</taxon>
        <taxon>Bacillota</taxon>
        <taxon>Clostridia</taxon>
        <taxon>Lachnospirales</taxon>
        <taxon>Lachnospiraceae</taxon>
        <taxon>Herbinix</taxon>
    </lineage>
</organism>
<dbReference type="SUPFAM" id="SSF46689">
    <property type="entry name" value="Homeodomain-like"/>
    <property type="match status" value="2"/>
</dbReference>
<proteinExistence type="predicted"/>
<keyword evidence="6" id="KW-0805">Transcription regulation</keyword>
<evidence type="ECO:0000256" key="5">
    <source>
        <dbReference type="ARBA" id="ARBA00023012"/>
    </source>
</evidence>
<dbReference type="PANTHER" id="PTHR42713:SF3">
    <property type="entry name" value="TRANSCRIPTIONAL REGULATORY PROTEIN HPTR"/>
    <property type="match status" value="1"/>
</dbReference>
<dbReference type="PROSITE" id="PS50110">
    <property type="entry name" value="RESPONSE_REGULATORY"/>
    <property type="match status" value="1"/>
</dbReference>